<evidence type="ECO:0000313" key="3">
    <source>
        <dbReference type="EMBL" id="TGJ86396.1"/>
    </source>
</evidence>
<feature type="signal peptide" evidence="2">
    <location>
        <begin position="1"/>
        <end position="25"/>
    </location>
</feature>
<keyword evidence="4" id="KW-1185">Reference proteome</keyword>
<sequence length="194" mass="20482">MRFSLSAVIAALLVATLNPLAFVSAGAEPKPDTTPDSQPTQTTASQVKARETTPNLLAALYKLASDFDILGCVPKAMPLVTTLPKIPPGLLMGDGLSQALLQTTRELDDVCEFSVTGSVGDTFTSFLPAWYSWYNRYSDRIATIITKCPKASALVRTVDAYETCPQVVALITVASASATASATSTSTSTGRDEL</sequence>
<dbReference type="EMBL" id="SKBN01000028">
    <property type="protein sequence ID" value="TGJ86396.1"/>
    <property type="molecule type" value="Genomic_DNA"/>
</dbReference>
<organism evidence="3 4">
    <name type="scientific">Xylaria hypoxylon</name>
    <dbReference type="NCBI Taxonomy" id="37992"/>
    <lineage>
        <taxon>Eukaryota</taxon>
        <taxon>Fungi</taxon>
        <taxon>Dikarya</taxon>
        <taxon>Ascomycota</taxon>
        <taxon>Pezizomycotina</taxon>
        <taxon>Sordariomycetes</taxon>
        <taxon>Xylariomycetidae</taxon>
        <taxon>Xylariales</taxon>
        <taxon>Xylariaceae</taxon>
        <taxon>Xylaria</taxon>
    </lineage>
</organism>
<evidence type="ECO:0000256" key="2">
    <source>
        <dbReference type="SAM" id="SignalP"/>
    </source>
</evidence>
<dbReference type="Proteomes" id="UP000297716">
    <property type="component" value="Unassembled WGS sequence"/>
</dbReference>
<feature type="compositionally biased region" description="Low complexity" evidence="1">
    <location>
        <begin position="34"/>
        <end position="46"/>
    </location>
</feature>
<evidence type="ECO:0000256" key="1">
    <source>
        <dbReference type="SAM" id="MobiDB-lite"/>
    </source>
</evidence>
<feature type="region of interest" description="Disordered" evidence="1">
    <location>
        <begin position="27"/>
        <end position="49"/>
    </location>
</feature>
<dbReference type="STRING" id="37992.A0A4Z0ZA79"/>
<feature type="chain" id="PRO_5021427158" description="Secreted protein" evidence="2">
    <location>
        <begin position="26"/>
        <end position="194"/>
    </location>
</feature>
<gene>
    <name evidence="3" type="ORF">E0Z10_g2378</name>
</gene>
<reference evidence="3 4" key="1">
    <citation type="submission" date="2019-03" db="EMBL/GenBank/DDBJ databases">
        <title>Draft genome sequence of Xylaria hypoxylon DSM 108379, a ubiquitous saprotrophic-parasitic fungi on hardwood.</title>
        <authorList>
            <person name="Buettner E."/>
            <person name="Leonhardt S."/>
            <person name="Gebauer A.M."/>
            <person name="Liers C."/>
            <person name="Hofrichter M."/>
            <person name="Kellner H."/>
        </authorList>
    </citation>
    <scope>NUCLEOTIDE SEQUENCE [LARGE SCALE GENOMIC DNA]</scope>
    <source>
        <strain evidence="3 4">DSM 108379</strain>
    </source>
</reference>
<comment type="caution">
    <text evidence="3">The sequence shown here is derived from an EMBL/GenBank/DDBJ whole genome shotgun (WGS) entry which is preliminary data.</text>
</comment>
<evidence type="ECO:0000313" key="4">
    <source>
        <dbReference type="Proteomes" id="UP000297716"/>
    </source>
</evidence>
<keyword evidence="2" id="KW-0732">Signal</keyword>
<dbReference type="OrthoDB" id="4775224at2759"/>
<name>A0A4Z0ZA79_9PEZI</name>
<accession>A0A4Z0ZA79</accession>
<proteinExistence type="predicted"/>
<evidence type="ECO:0008006" key="5">
    <source>
        <dbReference type="Google" id="ProtNLM"/>
    </source>
</evidence>
<protein>
    <recommendedName>
        <fullName evidence="5">Secreted protein</fullName>
    </recommendedName>
</protein>
<dbReference type="AlphaFoldDB" id="A0A4Z0ZA79"/>